<dbReference type="Gene3D" id="3.40.50.11030">
    <property type="entry name" value="Threonylcarbamoyl-AMP synthase, C-terminal domain"/>
    <property type="match status" value="1"/>
</dbReference>
<dbReference type="InterPro" id="IPR006070">
    <property type="entry name" value="Sua5-like_dom"/>
</dbReference>
<name>A0ABS4GFD4_9FIRM</name>
<sequence length="352" mass="38523">MDKNIKTKIVKVDPNNIDYDIIKEAAQIINNGGTVVFPTETVYGIGADALNDEAVDKIFKAKGRPQDNPLIVHIANFSDLYDLASEVPEKAKVLADKYWPGPMTMILNKKGILSDKITAGLKTAAIRLPINEIALALIRESKKPIAAPSANTSGKPSPTEAGHVIDDLMGKVDMIIDGGSTYIGLESTVVDMTTEIPMILRPGGVTIEDIVKVLGKCEYDPAIIKNDEKIIPKSPGQKYRHYSPKADVIMYKGSIENIVDNIVQDYEKFELEGRNIGIMSTLQTEKYYTGKNTICVGDRNNLLTISSNLFRDLRKFDELGMDVILAESVDEKGLGKAIMNRLGKAAGKVINV</sequence>
<comment type="function">
    <text evidence="13">Required for the formation of a threonylcarbamoyl group on adenosine at position 37 (t(6)A37) in tRNAs that read codons beginning with adenine.</text>
</comment>
<evidence type="ECO:0000256" key="6">
    <source>
        <dbReference type="ARBA" id="ARBA00022679"/>
    </source>
</evidence>
<evidence type="ECO:0000256" key="5">
    <source>
        <dbReference type="ARBA" id="ARBA00022490"/>
    </source>
</evidence>
<keyword evidence="5 13" id="KW-0963">Cytoplasm</keyword>
<evidence type="ECO:0000256" key="12">
    <source>
        <dbReference type="ARBA" id="ARBA00048366"/>
    </source>
</evidence>
<evidence type="ECO:0000256" key="1">
    <source>
        <dbReference type="ARBA" id="ARBA00004496"/>
    </source>
</evidence>
<comment type="similarity">
    <text evidence="2 13">Belongs to the SUA5 family.</text>
</comment>
<keyword evidence="9 13" id="KW-0547">Nucleotide-binding</keyword>
<comment type="catalytic activity">
    <reaction evidence="12 13">
        <text>L-threonine + hydrogencarbonate + ATP = L-threonylcarbamoyladenylate + diphosphate + H2O</text>
        <dbReference type="Rhea" id="RHEA:36407"/>
        <dbReference type="ChEBI" id="CHEBI:15377"/>
        <dbReference type="ChEBI" id="CHEBI:17544"/>
        <dbReference type="ChEBI" id="CHEBI:30616"/>
        <dbReference type="ChEBI" id="CHEBI:33019"/>
        <dbReference type="ChEBI" id="CHEBI:57926"/>
        <dbReference type="ChEBI" id="CHEBI:73682"/>
        <dbReference type="EC" id="2.7.7.87"/>
    </reaction>
</comment>
<reference evidence="15 16" key="1">
    <citation type="submission" date="2021-03" db="EMBL/GenBank/DDBJ databases">
        <title>Genomic Encyclopedia of Type Strains, Phase IV (KMG-IV): sequencing the most valuable type-strain genomes for metagenomic binning, comparative biology and taxonomic classification.</title>
        <authorList>
            <person name="Goeker M."/>
        </authorList>
    </citation>
    <scope>NUCLEOTIDE SEQUENCE [LARGE SCALE GENOMIC DNA]</scope>
    <source>
        <strain evidence="15 16">DSM 24004</strain>
    </source>
</reference>
<dbReference type="InterPro" id="IPR005145">
    <property type="entry name" value="Sua5_C"/>
</dbReference>
<evidence type="ECO:0000313" key="15">
    <source>
        <dbReference type="EMBL" id="MBP1926396.1"/>
    </source>
</evidence>
<accession>A0ABS4GFD4</accession>
<keyword evidence="10 13" id="KW-0067">ATP-binding</keyword>
<evidence type="ECO:0000256" key="2">
    <source>
        <dbReference type="ARBA" id="ARBA00007663"/>
    </source>
</evidence>
<gene>
    <name evidence="15" type="ORF">J2Z76_002261</name>
</gene>
<dbReference type="InterPro" id="IPR050156">
    <property type="entry name" value="TC-AMP_synthase_SUA5"/>
</dbReference>
<dbReference type="InterPro" id="IPR038385">
    <property type="entry name" value="Sua5/YwlC_C"/>
</dbReference>
<evidence type="ECO:0000256" key="3">
    <source>
        <dbReference type="ARBA" id="ARBA00012584"/>
    </source>
</evidence>
<dbReference type="Proteomes" id="UP001519342">
    <property type="component" value="Unassembled WGS sequence"/>
</dbReference>
<keyword evidence="16" id="KW-1185">Reference proteome</keyword>
<evidence type="ECO:0000256" key="8">
    <source>
        <dbReference type="ARBA" id="ARBA00022695"/>
    </source>
</evidence>
<dbReference type="SUPFAM" id="SSF55821">
    <property type="entry name" value="YrdC/RibB"/>
    <property type="match status" value="1"/>
</dbReference>
<feature type="domain" description="YrdC-like" evidence="14">
    <location>
        <begin position="19"/>
        <end position="205"/>
    </location>
</feature>
<proteinExistence type="inferred from homology"/>
<dbReference type="PANTHER" id="PTHR17490:SF16">
    <property type="entry name" value="THREONYLCARBAMOYL-AMP SYNTHASE"/>
    <property type="match status" value="1"/>
</dbReference>
<evidence type="ECO:0000256" key="7">
    <source>
        <dbReference type="ARBA" id="ARBA00022694"/>
    </source>
</evidence>
<dbReference type="GO" id="GO:0061710">
    <property type="term" value="F:L-threonylcarbamoyladenylate synthase"/>
    <property type="evidence" value="ECO:0007669"/>
    <property type="project" value="UniProtKB-EC"/>
</dbReference>
<keyword evidence="6 13" id="KW-0808">Transferase</keyword>
<dbReference type="EMBL" id="JAGGKS010000006">
    <property type="protein sequence ID" value="MBP1926396.1"/>
    <property type="molecule type" value="Genomic_DNA"/>
</dbReference>
<comment type="caution">
    <text evidence="15">The sequence shown here is derived from an EMBL/GenBank/DDBJ whole genome shotgun (WGS) entry which is preliminary data.</text>
</comment>
<dbReference type="InterPro" id="IPR017945">
    <property type="entry name" value="DHBP_synth_RibB-like_a/b_dom"/>
</dbReference>
<dbReference type="PROSITE" id="PS51163">
    <property type="entry name" value="YRDC"/>
    <property type="match status" value="1"/>
</dbReference>
<dbReference type="PIRSF" id="PIRSF004930">
    <property type="entry name" value="Tln_factor_SUA5"/>
    <property type="match status" value="1"/>
</dbReference>
<dbReference type="EC" id="2.7.7.87" evidence="3 13"/>
<comment type="subcellular location">
    <subcellularLocation>
        <location evidence="1 13">Cytoplasm</location>
    </subcellularLocation>
</comment>
<evidence type="ECO:0000256" key="11">
    <source>
        <dbReference type="ARBA" id="ARBA00029774"/>
    </source>
</evidence>
<dbReference type="RefSeq" id="WP_209512128.1">
    <property type="nucleotide sequence ID" value="NZ_JAGGKS010000006.1"/>
</dbReference>
<dbReference type="Gene3D" id="3.90.870.10">
    <property type="entry name" value="DHBP synthase"/>
    <property type="match status" value="1"/>
</dbReference>
<protein>
    <recommendedName>
        <fullName evidence="4 13">Threonylcarbamoyl-AMP synthase</fullName>
        <shortName evidence="13">TC-AMP synthase</shortName>
        <ecNumber evidence="3 13">2.7.7.87</ecNumber>
    </recommendedName>
    <alternativeName>
        <fullName evidence="11 13">L-threonylcarbamoyladenylate synthase</fullName>
    </alternativeName>
</protein>
<evidence type="ECO:0000256" key="13">
    <source>
        <dbReference type="PIRNR" id="PIRNR004930"/>
    </source>
</evidence>
<dbReference type="NCBIfam" id="TIGR00057">
    <property type="entry name" value="L-threonylcarbamoyladenylate synthase"/>
    <property type="match status" value="1"/>
</dbReference>
<dbReference type="InterPro" id="IPR010923">
    <property type="entry name" value="T(6)A37_SUA5"/>
</dbReference>
<organism evidence="15 16">
    <name type="scientific">Sedimentibacter acidaminivorans</name>
    <dbReference type="NCBI Taxonomy" id="913099"/>
    <lineage>
        <taxon>Bacteria</taxon>
        <taxon>Bacillati</taxon>
        <taxon>Bacillota</taxon>
        <taxon>Tissierellia</taxon>
        <taxon>Sedimentibacter</taxon>
    </lineage>
</organism>
<dbReference type="Pfam" id="PF01300">
    <property type="entry name" value="Sua5_yciO_yrdC"/>
    <property type="match status" value="1"/>
</dbReference>
<keyword evidence="7 13" id="KW-0819">tRNA processing</keyword>
<dbReference type="Pfam" id="PF03481">
    <property type="entry name" value="Sua5_C"/>
    <property type="match status" value="1"/>
</dbReference>
<evidence type="ECO:0000259" key="14">
    <source>
        <dbReference type="PROSITE" id="PS51163"/>
    </source>
</evidence>
<evidence type="ECO:0000313" key="16">
    <source>
        <dbReference type="Proteomes" id="UP001519342"/>
    </source>
</evidence>
<evidence type="ECO:0000256" key="4">
    <source>
        <dbReference type="ARBA" id="ARBA00015492"/>
    </source>
</evidence>
<evidence type="ECO:0000256" key="10">
    <source>
        <dbReference type="ARBA" id="ARBA00022840"/>
    </source>
</evidence>
<dbReference type="PANTHER" id="PTHR17490">
    <property type="entry name" value="SUA5"/>
    <property type="match status" value="1"/>
</dbReference>
<keyword evidence="8 13" id="KW-0548">Nucleotidyltransferase</keyword>
<evidence type="ECO:0000256" key="9">
    <source>
        <dbReference type="ARBA" id="ARBA00022741"/>
    </source>
</evidence>